<evidence type="ECO:0000256" key="2">
    <source>
        <dbReference type="ARBA" id="ARBA00001958"/>
    </source>
</evidence>
<dbReference type="EMBL" id="LSDB01000023">
    <property type="protein sequence ID" value="KXB57988.1"/>
    <property type="molecule type" value="Genomic_DNA"/>
</dbReference>
<comment type="cofactor">
    <cofactor evidence="2">
        <name>K(+)</name>
        <dbReference type="ChEBI" id="CHEBI:29103"/>
    </cofactor>
</comment>
<proteinExistence type="inferred from homology"/>
<evidence type="ECO:0000256" key="3">
    <source>
        <dbReference type="ARBA" id="ARBA00003877"/>
    </source>
</evidence>
<dbReference type="InterPro" id="IPR000053">
    <property type="entry name" value="Thymidine/pyrmidine_PPase"/>
</dbReference>
<dbReference type="Pfam" id="PF07831">
    <property type="entry name" value="PYNP_C"/>
    <property type="match status" value="1"/>
</dbReference>
<evidence type="ECO:0000256" key="11">
    <source>
        <dbReference type="ARBA" id="ARBA00048525"/>
    </source>
</evidence>
<evidence type="ECO:0000256" key="4">
    <source>
        <dbReference type="ARBA" id="ARBA00006915"/>
    </source>
</evidence>
<dbReference type="Proteomes" id="UP000070467">
    <property type="component" value="Unassembled WGS sequence"/>
</dbReference>
<dbReference type="InterPro" id="IPR018090">
    <property type="entry name" value="Pyrmidine_PPas_bac/euk"/>
</dbReference>
<dbReference type="InterPro" id="IPR000312">
    <property type="entry name" value="Glycosyl_Trfase_fam3"/>
</dbReference>
<keyword evidence="9" id="KW-0808">Transferase</keyword>
<dbReference type="PANTHER" id="PTHR10515:SF0">
    <property type="entry name" value="THYMIDINE PHOSPHORYLASE"/>
    <property type="match status" value="1"/>
</dbReference>
<comment type="catalytic activity">
    <reaction evidence="11">
        <text>thymidine + phosphate = 2-deoxy-alpha-D-ribose 1-phosphate + thymine</text>
        <dbReference type="Rhea" id="RHEA:16037"/>
        <dbReference type="ChEBI" id="CHEBI:17748"/>
        <dbReference type="ChEBI" id="CHEBI:17821"/>
        <dbReference type="ChEBI" id="CHEBI:43474"/>
        <dbReference type="ChEBI" id="CHEBI:57259"/>
        <dbReference type="EC" id="2.4.2.2"/>
    </reaction>
</comment>
<dbReference type="SMART" id="SM00941">
    <property type="entry name" value="PYNP_C"/>
    <property type="match status" value="1"/>
</dbReference>
<evidence type="ECO:0000313" key="14">
    <source>
        <dbReference type="Proteomes" id="UP000070467"/>
    </source>
</evidence>
<dbReference type="Gene3D" id="3.90.1170.30">
    <property type="entry name" value="Pyrimidine nucleoside phosphorylase-like, C-terminal domain"/>
    <property type="match status" value="1"/>
</dbReference>
<evidence type="ECO:0000313" key="13">
    <source>
        <dbReference type="EMBL" id="KXB57988.1"/>
    </source>
</evidence>
<dbReference type="EC" id="2.4.2.2" evidence="6"/>
<comment type="subunit">
    <text evidence="5">Homodimer.</text>
</comment>
<evidence type="ECO:0000256" key="10">
    <source>
        <dbReference type="ARBA" id="ARBA00048453"/>
    </source>
</evidence>
<comment type="similarity">
    <text evidence="4">Belongs to the thymidine/pyrimidine-nucleoside phosphorylase family.</text>
</comment>
<keyword evidence="8" id="KW-0328">Glycosyltransferase</keyword>
<evidence type="ECO:0000256" key="7">
    <source>
        <dbReference type="ARBA" id="ARBA00014680"/>
    </source>
</evidence>
<sequence>MRTVDLIDKKKRGGNLSKKEIDFLLDGYIQGKVEDYQMSAFLMAVYFNGMSDEELLNFTINMKNSGEIIKLKSSKKFLVDKHSTGGVGDKITIILSPILASLGMGTAKLSGKGLGHTGGTIDKFESLNNFKFSQNNKELLNILNSTGIGLMGYSEKVVPLDKKIYSLRDVTATVDSIPLIASSIMSKKLAVESDIIVLDVKAGDGAFMKNISQAEELSKRMVNIGKNYGRKTIAIISEMDEPLGYNIGNSLEIIESIDSLNGNFSDDIKEVVYEIIYQILLFRKKVTSYSEAKDIIDKLIESKKPLKLLQKFLNLSGVEDNVTENVNLIKIADNKLKIISNKEGYINKISAKKIGEAAMIIGAGRSKKDDKIDYSVGIKLHKKVLDYVKKGEILAEIYYNDNAKLSESKILVEEAFLIEDFKKNSIKKTIIKVIQ</sequence>
<organism evidence="13 14">
    <name type="scientific">Gemelliphila asaccharolytica</name>
    <dbReference type="NCBI Taxonomy" id="502393"/>
    <lineage>
        <taxon>Bacteria</taxon>
        <taxon>Bacillati</taxon>
        <taxon>Bacillota</taxon>
        <taxon>Bacilli</taxon>
        <taxon>Bacillales</taxon>
        <taxon>Gemellaceae</taxon>
        <taxon>Gemelliphila</taxon>
    </lineage>
</organism>
<evidence type="ECO:0000259" key="12">
    <source>
        <dbReference type="SMART" id="SM00941"/>
    </source>
</evidence>
<evidence type="ECO:0000256" key="1">
    <source>
        <dbReference type="ARBA" id="ARBA00001066"/>
    </source>
</evidence>
<dbReference type="Gene3D" id="3.40.1030.10">
    <property type="entry name" value="Nucleoside phosphorylase/phosphoribosyltransferase catalytic domain"/>
    <property type="match status" value="1"/>
</dbReference>
<dbReference type="PIRSF" id="PIRSF000478">
    <property type="entry name" value="TP_PyNP"/>
    <property type="match status" value="1"/>
</dbReference>
<evidence type="ECO:0000256" key="8">
    <source>
        <dbReference type="ARBA" id="ARBA00022676"/>
    </source>
</evidence>
<reference evidence="13 14" key="1">
    <citation type="submission" date="2016-01" db="EMBL/GenBank/DDBJ databases">
        <authorList>
            <person name="Mitreva M."/>
            <person name="Pepin K.H."/>
            <person name="Mihindukulasuriya K.A."/>
            <person name="Fulton R."/>
            <person name="Fronick C."/>
            <person name="O'Laughlin M."/>
            <person name="Miner T."/>
            <person name="Herter B."/>
            <person name="Rosa B.A."/>
            <person name="Cordes M."/>
            <person name="Tomlinson C."/>
            <person name="Wollam A."/>
            <person name="Palsikar V.B."/>
            <person name="Mardis E.R."/>
            <person name="Wilson R.K."/>
        </authorList>
    </citation>
    <scope>NUCLEOTIDE SEQUENCE [LARGE SCALE GENOMIC DNA]</scope>
    <source>
        <strain evidence="13 14">KA00071</strain>
    </source>
</reference>
<dbReference type="Pfam" id="PF00591">
    <property type="entry name" value="Glycos_transf_3"/>
    <property type="match status" value="1"/>
</dbReference>
<dbReference type="InterPro" id="IPR036566">
    <property type="entry name" value="PYNP-like_C_sf"/>
</dbReference>
<comment type="function">
    <text evidence="3">Catalyzes phosphorolysis of the pyrimidine nucleosides uridine, thymidine and 2'-deoxyuridine with the formation of the corresponding pyrimidine base and ribose-1-phosphate.</text>
</comment>
<gene>
    <name evidence="13" type="ORF">HMPREF1871_00654</name>
</gene>
<dbReference type="NCBIfam" id="TIGR02644">
    <property type="entry name" value="Y_phosphoryl"/>
    <property type="match status" value="1"/>
</dbReference>
<dbReference type="RefSeq" id="WP_066129992.1">
    <property type="nucleotide sequence ID" value="NZ_KQ959874.1"/>
</dbReference>
<dbReference type="SUPFAM" id="SSF54680">
    <property type="entry name" value="Pyrimidine nucleoside phosphorylase C-terminal domain"/>
    <property type="match status" value="1"/>
</dbReference>
<feature type="domain" description="Pyrimidine nucleoside phosphorylase C-terminal" evidence="12">
    <location>
        <begin position="345"/>
        <end position="419"/>
    </location>
</feature>
<dbReference type="Pfam" id="PF02885">
    <property type="entry name" value="Glycos_trans_3N"/>
    <property type="match status" value="1"/>
</dbReference>
<protein>
    <recommendedName>
        <fullName evidence="7">Pyrimidine-nucleoside phosphorylase</fullName>
        <ecNumber evidence="6">2.4.2.2</ecNumber>
    </recommendedName>
</protein>
<dbReference type="InterPro" id="IPR013102">
    <property type="entry name" value="PYNP_C"/>
</dbReference>
<dbReference type="PANTHER" id="PTHR10515">
    <property type="entry name" value="THYMIDINE PHOSPHORYLASE"/>
    <property type="match status" value="1"/>
</dbReference>
<evidence type="ECO:0000256" key="6">
    <source>
        <dbReference type="ARBA" id="ARBA00011889"/>
    </source>
</evidence>
<dbReference type="SUPFAM" id="SSF52418">
    <property type="entry name" value="Nucleoside phosphorylase/phosphoribosyltransferase catalytic domain"/>
    <property type="match status" value="1"/>
</dbReference>
<evidence type="ECO:0000256" key="5">
    <source>
        <dbReference type="ARBA" id="ARBA00011738"/>
    </source>
</evidence>
<evidence type="ECO:0000256" key="9">
    <source>
        <dbReference type="ARBA" id="ARBA00022679"/>
    </source>
</evidence>
<dbReference type="SUPFAM" id="SSF47648">
    <property type="entry name" value="Nucleoside phosphorylase/phosphoribosyltransferase N-terminal domain"/>
    <property type="match status" value="1"/>
</dbReference>
<dbReference type="InterPro" id="IPR017459">
    <property type="entry name" value="Glycosyl_Trfase_fam3_N_dom"/>
</dbReference>
<accession>A0ABR5TLT6</accession>
<comment type="catalytic activity">
    <reaction evidence="10">
        <text>uridine + phosphate = alpha-D-ribose 1-phosphate + uracil</text>
        <dbReference type="Rhea" id="RHEA:24388"/>
        <dbReference type="ChEBI" id="CHEBI:16704"/>
        <dbReference type="ChEBI" id="CHEBI:17568"/>
        <dbReference type="ChEBI" id="CHEBI:43474"/>
        <dbReference type="ChEBI" id="CHEBI:57720"/>
        <dbReference type="EC" id="2.4.2.2"/>
    </reaction>
</comment>
<comment type="catalytic activity">
    <reaction evidence="1">
        <text>2'-deoxyuridine + phosphate = 2-deoxy-alpha-D-ribose 1-phosphate + uracil</text>
        <dbReference type="Rhea" id="RHEA:22824"/>
        <dbReference type="ChEBI" id="CHEBI:16450"/>
        <dbReference type="ChEBI" id="CHEBI:17568"/>
        <dbReference type="ChEBI" id="CHEBI:43474"/>
        <dbReference type="ChEBI" id="CHEBI:57259"/>
        <dbReference type="EC" id="2.4.2.2"/>
    </reaction>
</comment>
<keyword evidence="14" id="KW-1185">Reference proteome</keyword>
<comment type="caution">
    <text evidence="13">The sequence shown here is derived from an EMBL/GenBank/DDBJ whole genome shotgun (WGS) entry which is preliminary data.</text>
</comment>
<dbReference type="Gene3D" id="1.20.970.10">
    <property type="entry name" value="Transferase, Pyrimidine Nucleoside Phosphorylase, Chain C"/>
    <property type="match status" value="1"/>
</dbReference>
<dbReference type="InterPro" id="IPR036320">
    <property type="entry name" value="Glycosyl_Trfase_fam3_N_dom_sf"/>
</dbReference>
<dbReference type="NCBIfam" id="NF004490">
    <property type="entry name" value="PRK05820.1"/>
    <property type="match status" value="1"/>
</dbReference>
<name>A0ABR5TLT6_9BACL</name>
<dbReference type="InterPro" id="IPR035902">
    <property type="entry name" value="Nuc_phospho_transferase"/>
</dbReference>